<dbReference type="EMBL" id="BAABJO010000047">
    <property type="protein sequence ID" value="GAA5140295.1"/>
    <property type="molecule type" value="Genomic_DNA"/>
</dbReference>
<dbReference type="RefSeq" id="WP_345612512.1">
    <property type="nucleotide sequence ID" value="NZ_BAABJO010000047.1"/>
</dbReference>
<keyword evidence="1" id="KW-0472">Membrane</keyword>
<evidence type="ECO:0008006" key="4">
    <source>
        <dbReference type="Google" id="ProtNLM"/>
    </source>
</evidence>
<feature type="transmembrane region" description="Helical" evidence="1">
    <location>
        <begin position="56"/>
        <end position="79"/>
    </location>
</feature>
<accession>A0ABP9P3N9</accession>
<protein>
    <recommendedName>
        <fullName evidence="4">DUF485 domain-containing protein</fullName>
    </recommendedName>
</protein>
<dbReference type="Proteomes" id="UP001500804">
    <property type="component" value="Unassembled WGS sequence"/>
</dbReference>
<keyword evidence="1" id="KW-0812">Transmembrane</keyword>
<proteinExistence type="predicted"/>
<gene>
    <name evidence="2" type="ORF">GCM10023320_77770</name>
</gene>
<keyword evidence="1" id="KW-1133">Transmembrane helix</keyword>
<sequence length="108" mass="11735">MAKKYDLDAEEARAWRLAKLFDLRSFIGVLFIIFGVLVIIPGLAPTQADLDKAAGINIALWEGALMLALGVIFVAWVLLSPPPPVTKAEMEAHRQALEEMGTSGGLHH</sequence>
<feature type="transmembrane region" description="Helical" evidence="1">
    <location>
        <begin position="21"/>
        <end position="44"/>
    </location>
</feature>
<evidence type="ECO:0000256" key="1">
    <source>
        <dbReference type="SAM" id="Phobius"/>
    </source>
</evidence>
<name>A0ABP9P3N9_9PSEU</name>
<reference evidence="3" key="1">
    <citation type="journal article" date="2019" name="Int. J. Syst. Evol. Microbiol.">
        <title>The Global Catalogue of Microorganisms (GCM) 10K type strain sequencing project: providing services to taxonomists for standard genome sequencing and annotation.</title>
        <authorList>
            <consortium name="The Broad Institute Genomics Platform"/>
            <consortium name="The Broad Institute Genome Sequencing Center for Infectious Disease"/>
            <person name="Wu L."/>
            <person name="Ma J."/>
        </authorList>
    </citation>
    <scope>NUCLEOTIDE SEQUENCE [LARGE SCALE GENOMIC DNA]</scope>
    <source>
        <strain evidence="3">JCM 18302</strain>
    </source>
</reference>
<comment type="caution">
    <text evidence="2">The sequence shown here is derived from an EMBL/GenBank/DDBJ whole genome shotgun (WGS) entry which is preliminary data.</text>
</comment>
<organism evidence="2 3">
    <name type="scientific">Pseudonocardia adelaidensis</name>
    <dbReference type="NCBI Taxonomy" id="648754"/>
    <lineage>
        <taxon>Bacteria</taxon>
        <taxon>Bacillati</taxon>
        <taxon>Actinomycetota</taxon>
        <taxon>Actinomycetes</taxon>
        <taxon>Pseudonocardiales</taxon>
        <taxon>Pseudonocardiaceae</taxon>
        <taxon>Pseudonocardia</taxon>
    </lineage>
</organism>
<evidence type="ECO:0000313" key="2">
    <source>
        <dbReference type="EMBL" id="GAA5140295.1"/>
    </source>
</evidence>
<keyword evidence="3" id="KW-1185">Reference proteome</keyword>
<evidence type="ECO:0000313" key="3">
    <source>
        <dbReference type="Proteomes" id="UP001500804"/>
    </source>
</evidence>